<name>A0ABD3MLM3_9STRA</name>
<comment type="caution">
    <text evidence="1">The sequence shown here is derived from an EMBL/GenBank/DDBJ whole genome shotgun (WGS) entry which is preliminary data.</text>
</comment>
<dbReference type="EMBL" id="JALLAZ020001764">
    <property type="protein sequence ID" value="KAL3764829.1"/>
    <property type="molecule type" value="Genomic_DNA"/>
</dbReference>
<reference evidence="1 2" key="1">
    <citation type="submission" date="2024-10" db="EMBL/GenBank/DDBJ databases">
        <title>Updated reference genomes for cyclostephanoid diatoms.</title>
        <authorList>
            <person name="Roberts W.R."/>
            <person name="Alverson A.J."/>
        </authorList>
    </citation>
    <scope>NUCLEOTIDE SEQUENCE [LARGE SCALE GENOMIC DNA]</scope>
    <source>
        <strain evidence="1 2">AJA276-08</strain>
    </source>
</reference>
<keyword evidence="2" id="KW-1185">Reference proteome</keyword>
<dbReference type="Proteomes" id="UP001530315">
    <property type="component" value="Unassembled WGS sequence"/>
</dbReference>
<evidence type="ECO:0000313" key="1">
    <source>
        <dbReference type="EMBL" id="KAL3764829.1"/>
    </source>
</evidence>
<dbReference type="AlphaFoldDB" id="A0ABD3MLM3"/>
<organism evidence="1 2">
    <name type="scientific">Stephanodiscus triporus</name>
    <dbReference type="NCBI Taxonomy" id="2934178"/>
    <lineage>
        <taxon>Eukaryota</taxon>
        <taxon>Sar</taxon>
        <taxon>Stramenopiles</taxon>
        <taxon>Ochrophyta</taxon>
        <taxon>Bacillariophyta</taxon>
        <taxon>Coscinodiscophyceae</taxon>
        <taxon>Thalassiosirophycidae</taxon>
        <taxon>Stephanodiscales</taxon>
        <taxon>Stephanodiscaceae</taxon>
        <taxon>Stephanodiscus</taxon>
    </lineage>
</organism>
<gene>
    <name evidence="1" type="ORF">ACHAW5_009047</name>
</gene>
<sequence length="66" mass="7278">MSDNLNDDSSGWGGRCGHAEYKSLGAPTSHRTAWSQRMGSREIISQLKEFGITVYMAEPDHVTGFC</sequence>
<proteinExistence type="predicted"/>
<evidence type="ECO:0000313" key="2">
    <source>
        <dbReference type="Proteomes" id="UP001530315"/>
    </source>
</evidence>
<protein>
    <submittedName>
        <fullName evidence="1">Uncharacterized protein</fullName>
    </submittedName>
</protein>
<accession>A0ABD3MLM3</accession>